<dbReference type="RefSeq" id="WP_285933516.1">
    <property type="nucleotide sequence ID" value="NZ_JASTZU010000058.1"/>
</dbReference>
<feature type="transmembrane region" description="Helical" evidence="1">
    <location>
        <begin position="65"/>
        <end position="85"/>
    </location>
</feature>
<reference evidence="3 4" key="1">
    <citation type="submission" date="2023-06" db="EMBL/GenBank/DDBJ databases">
        <title>Aquibacillus rhizosphaerae LR5S19.</title>
        <authorList>
            <person name="Sun J.-Q."/>
        </authorList>
    </citation>
    <scope>NUCLEOTIDE SEQUENCE [LARGE SCALE GENOMIC DNA]</scope>
    <source>
        <strain evidence="3 4">LR5S19</strain>
    </source>
</reference>
<feature type="transmembrane region" description="Helical" evidence="1">
    <location>
        <begin position="236"/>
        <end position="254"/>
    </location>
</feature>
<evidence type="ECO:0000313" key="4">
    <source>
        <dbReference type="Proteomes" id="UP001235343"/>
    </source>
</evidence>
<feature type="transmembrane region" description="Helical" evidence="1">
    <location>
        <begin position="178"/>
        <end position="196"/>
    </location>
</feature>
<feature type="transmembrane region" description="Helical" evidence="1">
    <location>
        <begin position="145"/>
        <end position="166"/>
    </location>
</feature>
<feature type="transmembrane region" description="Helical" evidence="1">
    <location>
        <begin position="274"/>
        <end position="292"/>
    </location>
</feature>
<keyword evidence="1" id="KW-1133">Transmembrane helix</keyword>
<evidence type="ECO:0000256" key="1">
    <source>
        <dbReference type="SAM" id="Phobius"/>
    </source>
</evidence>
<sequence>MPLKTSWFKKEIIKHDLRNVGWIGIIYLCALIFAVPLEILLRISNEDYNNYYMDETSLFNFHLEIQYFAILLVPVVLAVFLFRYLHVKGSTDFIHSLPIKREKLIHHHAITGICLVILPVIITAIILLIMSVTMDISNYFVVTDIGYWLGVTIVVNIVIFASAILIATVTGISTVQGVLTYIFLLFPAGIVVLVMFNMDYLLIGFSEQYYTNRSVIELSPITDFVDNFDQFSLFKSIVYLIISVALYVVSVQLYRRRHLEFASQAITFSLLKPIFKYGVTLCMTMLGGFYFGETQTQYYWVIIGYLIGSILGYFLAEMLLTKTWRVFNKWKGYFFYIIALAFIFIVISLDITGYENKIPEADEIEQIYFSTDHYYNYNQEIEEYRYLDSQYVTTVENIEAVRGFHKQVIEQSTRFDVNDNWFERINIAYELKNGKTIVREYQMDKTIPAYQPYLKTIYESTEYKQLNNQILNVATNQVEKLTISPGVNDDENQTVVFDPQQIQEAIAALKKDIVNQSFESIINGSYYMSTIRILTSDNEDIFLEFNRSYTNFEAWLKDNQLYEDAVVTADEITKVGIANSEIDFYELFTNETENNSELLFVEDKEDIQSLLNNYSPSEVGYARPPFYAIAFFVGEDDKDPTTEYWIPANNLPDFVKAYFDLN</sequence>
<feature type="domain" description="DUF6449" evidence="2">
    <location>
        <begin position="429"/>
        <end position="542"/>
    </location>
</feature>
<dbReference type="Pfam" id="PF20047">
    <property type="entry name" value="DUF6449"/>
    <property type="match status" value="1"/>
</dbReference>
<keyword evidence="1" id="KW-0812">Transmembrane</keyword>
<name>A0ABT7L8P4_9BACI</name>
<dbReference type="PANTHER" id="PTHR39177:SF1">
    <property type="entry name" value="ABC TRANSPORTER PERMEASE YTRC-RELATED"/>
    <property type="match status" value="1"/>
</dbReference>
<feature type="transmembrane region" description="Helical" evidence="1">
    <location>
        <begin position="298"/>
        <end position="321"/>
    </location>
</feature>
<evidence type="ECO:0000259" key="2">
    <source>
        <dbReference type="Pfam" id="PF20047"/>
    </source>
</evidence>
<keyword evidence="1" id="KW-0472">Membrane</keyword>
<proteinExistence type="predicted"/>
<dbReference type="PANTHER" id="PTHR39177">
    <property type="entry name" value="ABC TRANSPORTER PERMEASE YTRC-RELATED"/>
    <property type="match status" value="1"/>
</dbReference>
<feature type="transmembrane region" description="Helical" evidence="1">
    <location>
        <begin position="105"/>
        <end position="133"/>
    </location>
</feature>
<dbReference type="InterPro" id="IPR053046">
    <property type="entry name" value="ABC-5_transporter"/>
</dbReference>
<keyword evidence="4" id="KW-1185">Reference proteome</keyword>
<evidence type="ECO:0000313" key="3">
    <source>
        <dbReference type="EMBL" id="MDL4842232.1"/>
    </source>
</evidence>
<dbReference type="EMBL" id="JASTZU010000058">
    <property type="protein sequence ID" value="MDL4842232.1"/>
    <property type="molecule type" value="Genomic_DNA"/>
</dbReference>
<accession>A0ABT7L8P4</accession>
<dbReference type="Proteomes" id="UP001235343">
    <property type="component" value="Unassembled WGS sequence"/>
</dbReference>
<organism evidence="3 4">
    <name type="scientific">Aquibacillus rhizosphaerae</name>
    <dbReference type="NCBI Taxonomy" id="3051431"/>
    <lineage>
        <taxon>Bacteria</taxon>
        <taxon>Bacillati</taxon>
        <taxon>Bacillota</taxon>
        <taxon>Bacilli</taxon>
        <taxon>Bacillales</taxon>
        <taxon>Bacillaceae</taxon>
        <taxon>Aquibacillus</taxon>
    </lineage>
</organism>
<protein>
    <submittedName>
        <fullName evidence="3">DUF6449 domain-containing protein</fullName>
    </submittedName>
</protein>
<feature type="transmembrane region" description="Helical" evidence="1">
    <location>
        <begin position="333"/>
        <end position="354"/>
    </location>
</feature>
<feature type="transmembrane region" description="Helical" evidence="1">
    <location>
        <begin position="20"/>
        <end position="45"/>
    </location>
</feature>
<comment type="caution">
    <text evidence="3">The sequence shown here is derived from an EMBL/GenBank/DDBJ whole genome shotgun (WGS) entry which is preliminary data.</text>
</comment>
<gene>
    <name evidence="3" type="ORF">QQS35_17475</name>
</gene>
<dbReference type="InterPro" id="IPR045611">
    <property type="entry name" value="DUF6449"/>
</dbReference>